<proteinExistence type="predicted"/>
<feature type="chain" id="PRO_5013025054" description="Heavy-metal-associated domain protein" evidence="1">
    <location>
        <begin position="25"/>
        <end position="411"/>
    </location>
</feature>
<dbReference type="OrthoDB" id="7420165at2"/>
<sequence length="411" mass="43570">MRLKPLFLVPAAVALVLGAGVSIAQIEGSGRGVAPVDSSNDFEVSGVRVDVAAKDADSARLGGWRVAQRKAWAQLSQRLGAGKRSVPDSTLDSIVTGIVVENEQIGPQRYVARLGVLFDRNRAGAILGISNYVMRSPPMVVIPIVWSGGVATAFEQRTLWQEAWARYRTGGSAIDYIRPTGSGPDPLLLNFGQAQRPGRGWWRAVLDQFGGSDVLIPTVKLYRQWPGGPVVGVFQARQGPDNRILQQFTLRVGNVAGIPALLDAGVKRLDESYQSALRAGYLRSDPGLSYVPPSDVPEEEDDEAGETIVTDAPVVPTVSIQVQFDTPEVAAVTAAESAMRSVPGVNSATTSSLALGGLSVMTVGYAGPADALKAGLEARGWQVFGSGTTIRIRRAPRLLPPDLQPDNVTAG</sequence>
<evidence type="ECO:0008006" key="4">
    <source>
        <dbReference type="Google" id="ProtNLM"/>
    </source>
</evidence>
<dbReference type="RefSeq" id="WP_076745166.1">
    <property type="nucleotide sequence ID" value="NZ_MPSB01000011.1"/>
</dbReference>
<keyword evidence="1" id="KW-0732">Signal</keyword>
<evidence type="ECO:0000313" key="3">
    <source>
        <dbReference type="Proteomes" id="UP000188729"/>
    </source>
</evidence>
<dbReference type="STRING" id="1915074.SPHI_23980"/>
<gene>
    <name evidence="2" type="ORF">SPHI_23980</name>
</gene>
<protein>
    <recommendedName>
        <fullName evidence="4">Heavy-metal-associated domain protein</fullName>
    </recommendedName>
</protein>
<feature type="signal peptide" evidence="1">
    <location>
        <begin position="1"/>
        <end position="24"/>
    </location>
</feature>
<name>A0A1V2ETK6_9SPHN</name>
<dbReference type="EMBL" id="MPSB01000011">
    <property type="protein sequence ID" value="ONF95499.1"/>
    <property type="molecule type" value="Genomic_DNA"/>
</dbReference>
<keyword evidence="3" id="KW-1185">Reference proteome</keyword>
<evidence type="ECO:0000313" key="2">
    <source>
        <dbReference type="EMBL" id="ONF95499.1"/>
    </source>
</evidence>
<accession>A0A1V2ETK6</accession>
<organism evidence="2 3">
    <name type="scientific">Sphingomonas jeddahensis</name>
    <dbReference type="NCBI Taxonomy" id="1915074"/>
    <lineage>
        <taxon>Bacteria</taxon>
        <taxon>Pseudomonadati</taxon>
        <taxon>Pseudomonadota</taxon>
        <taxon>Alphaproteobacteria</taxon>
        <taxon>Sphingomonadales</taxon>
        <taxon>Sphingomonadaceae</taxon>
        <taxon>Sphingomonas</taxon>
    </lineage>
</organism>
<dbReference type="AlphaFoldDB" id="A0A1V2ETK6"/>
<comment type="caution">
    <text evidence="2">The sequence shown here is derived from an EMBL/GenBank/DDBJ whole genome shotgun (WGS) entry which is preliminary data.</text>
</comment>
<evidence type="ECO:0000256" key="1">
    <source>
        <dbReference type="SAM" id="SignalP"/>
    </source>
</evidence>
<reference evidence="2 3" key="1">
    <citation type="submission" date="2016-11" db="EMBL/GenBank/DDBJ databases">
        <title>Genome sequence of Sphingomonas jeddahensis G39.</title>
        <authorList>
            <person name="Poehlein A."/>
            <person name="Wuebbeler J.H."/>
            <person name="Steinbuechel A."/>
            <person name="Daniel R."/>
        </authorList>
    </citation>
    <scope>NUCLEOTIDE SEQUENCE [LARGE SCALE GENOMIC DNA]</scope>
    <source>
        <strain evidence="2 3">G39</strain>
    </source>
</reference>
<dbReference type="Proteomes" id="UP000188729">
    <property type="component" value="Unassembled WGS sequence"/>
</dbReference>